<accession>A0A221VZU7</accession>
<keyword evidence="3" id="KW-1185">Reference proteome</keyword>
<feature type="region of interest" description="Disordered" evidence="1">
    <location>
        <begin position="35"/>
        <end position="64"/>
    </location>
</feature>
<feature type="region of interest" description="Disordered" evidence="1">
    <location>
        <begin position="277"/>
        <end position="301"/>
    </location>
</feature>
<dbReference type="OrthoDB" id="5168289at2"/>
<evidence type="ECO:0000313" key="2">
    <source>
        <dbReference type="EMBL" id="ASO19042.1"/>
    </source>
</evidence>
<sequence>MRRSSIRDGRLHAAVLVLLLVFALVADGVVRRGGSAEERRAADDGAKVSTDAAAAADTGDGEIGPDPAVAVDADRLAAAAVDDLSSYWAATFEPTFALPWPALAGGLHAADGVADVGTRAPPCLARTAEIAGTAYYCESADALVWDRGVLLPMLAEEHGLAGVTVVLAHEFGHRVHTRLGVDEARRRAEPERLPGWLTEAMADCYAGSYFRWSVDGGGRSAFGGGEVDDALTALTRFRDAVTDGEEPARSHGSALDRVLAFHEGYAQGARRCAALTIEDLPSTSDRRDVPTPRPSTGPPAHDVGGYFAELAIRHGGTGLPPEVRTTAETPDCGAGQGPVAYCAAENAVVLGIGVEDGLTAVTDRIGDHAAATLVASRHALAAVARLGLPIDDADTGRRTVCLLGAWSTGEAVGHASGPEEESAPAADAEGATRAAEPGTQANGQAAGRTAKNGPGQPGRAAEAPRWDAKAVDEAVLLLLADDRPARNVAGLAPESSGRGRVLDFASGRRAGPTECLRS</sequence>
<evidence type="ECO:0000256" key="1">
    <source>
        <dbReference type="SAM" id="MobiDB-lite"/>
    </source>
</evidence>
<dbReference type="RefSeq" id="WP_157736693.1">
    <property type="nucleotide sequence ID" value="NZ_CP022521.1"/>
</dbReference>
<feature type="region of interest" description="Disordered" evidence="1">
    <location>
        <begin position="488"/>
        <end position="518"/>
    </location>
</feature>
<reference evidence="2 3" key="1">
    <citation type="submission" date="2017-07" db="EMBL/GenBank/DDBJ databases">
        <title>Complete genome sequence of Actinoalloteichus hoggarensis DSM 45943, type strain of Actinoalloteichus hoggarensis.</title>
        <authorList>
            <person name="Ruckert C."/>
            <person name="Nouioui I."/>
            <person name="Willmese J."/>
            <person name="van Wezel G."/>
            <person name="Klenk H.-P."/>
            <person name="Kalinowski J."/>
            <person name="Zotchev S.B."/>
        </authorList>
    </citation>
    <scope>NUCLEOTIDE SEQUENCE [LARGE SCALE GENOMIC DNA]</scope>
    <source>
        <strain evidence="2 3">DSM 45943</strain>
    </source>
</reference>
<protein>
    <submittedName>
        <fullName evidence="2">Uncharacterized protein</fullName>
    </submittedName>
</protein>
<feature type="region of interest" description="Disordered" evidence="1">
    <location>
        <begin position="410"/>
        <end position="466"/>
    </location>
</feature>
<proteinExistence type="predicted"/>
<organism evidence="2 3">
    <name type="scientific">Actinoalloteichus hoggarensis</name>
    <dbReference type="NCBI Taxonomy" id="1470176"/>
    <lineage>
        <taxon>Bacteria</taxon>
        <taxon>Bacillati</taxon>
        <taxon>Actinomycetota</taxon>
        <taxon>Actinomycetes</taxon>
        <taxon>Pseudonocardiales</taxon>
        <taxon>Pseudonocardiaceae</taxon>
        <taxon>Actinoalloteichus</taxon>
    </lineage>
</organism>
<name>A0A221VZU7_9PSEU</name>
<feature type="compositionally biased region" description="Basic and acidic residues" evidence="1">
    <location>
        <begin position="35"/>
        <end position="46"/>
    </location>
</feature>
<dbReference type="Proteomes" id="UP000204221">
    <property type="component" value="Chromosome"/>
</dbReference>
<dbReference type="EMBL" id="CP022521">
    <property type="protein sequence ID" value="ASO19042.1"/>
    <property type="molecule type" value="Genomic_DNA"/>
</dbReference>
<gene>
    <name evidence="2" type="ORF">AHOG_06970</name>
</gene>
<dbReference type="KEGG" id="ahg:AHOG_06970"/>
<feature type="compositionally biased region" description="Low complexity" evidence="1">
    <location>
        <begin position="423"/>
        <end position="435"/>
    </location>
</feature>
<evidence type="ECO:0000313" key="3">
    <source>
        <dbReference type="Proteomes" id="UP000204221"/>
    </source>
</evidence>
<dbReference type="AlphaFoldDB" id="A0A221VZU7"/>